<dbReference type="Proteomes" id="UP000199031">
    <property type="component" value="Unassembled WGS sequence"/>
</dbReference>
<dbReference type="Pfam" id="PF04240">
    <property type="entry name" value="Caroten_synth"/>
    <property type="match status" value="1"/>
</dbReference>
<feature type="transmembrane region" description="Helical" evidence="1">
    <location>
        <begin position="7"/>
        <end position="28"/>
    </location>
</feature>
<dbReference type="STRING" id="1465490.SAMN05444277_10372"/>
<evidence type="ECO:0000313" key="3">
    <source>
        <dbReference type="Proteomes" id="UP000199031"/>
    </source>
</evidence>
<gene>
    <name evidence="2" type="ORF">SAMN05444277_10372</name>
</gene>
<sequence>MISKSNLNKAALFIALLFHICGLIGILLTPYKEWFISITPIHLLLMAALLIATHRKKSKQFFLFFLITCTAGFLIEAAGVSTAAVFGKYMYGETLGLQLFNVPLIIGINWFIIIYCAGMFTQAYENYMLQRLSKGGFLVSKQLQAASFIIDAVFLTVMFDWVMEPVAVKLGYWQWQNNHIPLFNYISWIIISALLLALFRKLNAGSRNIFAVHLFIIQLLFFLVLRTFL</sequence>
<dbReference type="PANTHER" id="PTHR39419:SF1">
    <property type="entry name" value="SLL0814 PROTEIN"/>
    <property type="match status" value="1"/>
</dbReference>
<dbReference type="OrthoDB" id="9811293at2"/>
<feature type="transmembrane region" description="Helical" evidence="1">
    <location>
        <begin position="61"/>
        <end position="87"/>
    </location>
</feature>
<keyword evidence="1" id="KW-0812">Transmembrane</keyword>
<keyword evidence="1" id="KW-1133">Transmembrane helix</keyword>
<dbReference type="EMBL" id="FOXQ01000003">
    <property type="protein sequence ID" value="SFP90370.1"/>
    <property type="molecule type" value="Genomic_DNA"/>
</dbReference>
<protein>
    <submittedName>
        <fullName evidence="2">Putative membrane protein</fullName>
    </submittedName>
</protein>
<dbReference type="PANTHER" id="PTHR39419">
    <property type="entry name" value="SLL0814 PROTEIN"/>
    <property type="match status" value="1"/>
</dbReference>
<feature type="transmembrane region" description="Helical" evidence="1">
    <location>
        <begin position="34"/>
        <end position="52"/>
    </location>
</feature>
<evidence type="ECO:0000313" key="2">
    <source>
        <dbReference type="EMBL" id="SFP90370.1"/>
    </source>
</evidence>
<keyword evidence="1" id="KW-0472">Membrane</keyword>
<name>A0A1I5U510_9BACT</name>
<dbReference type="InterPro" id="IPR007354">
    <property type="entry name" value="CruF-like"/>
</dbReference>
<feature type="transmembrane region" description="Helical" evidence="1">
    <location>
        <begin position="99"/>
        <end position="124"/>
    </location>
</feature>
<reference evidence="2 3" key="1">
    <citation type="submission" date="2016-10" db="EMBL/GenBank/DDBJ databases">
        <authorList>
            <person name="de Groot N.N."/>
        </authorList>
    </citation>
    <scope>NUCLEOTIDE SEQUENCE [LARGE SCALE GENOMIC DNA]</scope>
    <source>
        <strain evidence="2 3">DSM 28286</strain>
    </source>
</reference>
<dbReference type="AlphaFoldDB" id="A0A1I5U510"/>
<proteinExistence type="predicted"/>
<feature type="transmembrane region" description="Helical" evidence="1">
    <location>
        <begin position="182"/>
        <end position="199"/>
    </location>
</feature>
<organism evidence="2 3">
    <name type="scientific">Parafilimonas terrae</name>
    <dbReference type="NCBI Taxonomy" id="1465490"/>
    <lineage>
        <taxon>Bacteria</taxon>
        <taxon>Pseudomonadati</taxon>
        <taxon>Bacteroidota</taxon>
        <taxon>Chitinophagia</taxon>
        <taxon>Chitinophagales</taxon>
        <taxon>Chitinophagaceae</taxon>
        <taxon>Parafilimonas</taxon>
    </lineage>
</organism>
<keyword evidence="3" id="KW-1185">Reference proteome</keyword>
<accession>A0A1I5U510</accession>
<dbReference type="RefSeq" id="WP_090656439.1">
    <property type="nucleotide sequence ID" value="NZ_FOXQ01000003.1"/>
</dbReference>
<evidence type="ECO:0000256" key="1">
    <source>
        <dbReference type="SAM" id="Phobius"/>
    </source>
</evidence>
<feature type="transmembrane region" description="Helical" evidence="1">
    <location>
        <begin position="211"/>
        <end position="228"/>
    </location>
</feature>